<dbReference type="InterPro" id="IPR002036">
    <property type="entry name" value="YbeY"/>
</dbReference>
<dbReference type="PANTHER" id="PTHR46986">
    <property type="entry name" value="ENDORIBONUCLEASE YBEY, CHLOROPLASTIC"/>
    <property type="match status" value="1"/>
</dbReference>
<evidence type="ECO:0000313" key="8">
    <source>
        <dbReference type="EMBL" id="NOL51975.1"/>
    </source>
</evidence>
<reference evidence="8 9" key="1">
    <citation type="submission" date="2020-05" db="EMBL/GenBank/DDBJ databases">
        <authorList>
            <person name="Niu N."/>
        </authorList>
    </citation>
    <scope>NUCLEOTIDE SEQUENCE [LARGE SCALE GENOMIC DNA]</scope>
    <source>
        <strain evidence="8 9">3340-03</strain>
    </source>
</reference>
<dbReference type="SUPFAM" id="SSF55486">
    <property type="entry name" value="Metalloproteases ('zincins'), catalytic domain"/>
    <property type="match status" value="1"/>
</dbReference>
<dbReference type="EMBL" id="JABGBN010000005">
    <property type="protein sequence ID" value="NOL51975.1"/>
    <property type="molecule type" value="Genomic_DNA"/>
</dbReference>
<protein>
    <recommendedName>
        <fullName evidence="7">Endoribonuclease YbeY</fullName>
        <ecNumber evidence="7">3.1.-.-</ecNumber>
    </recommendedName>
</protein>
<keyword evidence="2 7" id="KW-0540">Nuclease</keyword>
<comment type="caution">
    <text evidence="8">The sequence shown here is derived from an EMBL/GenBank/DDBJ whole genome shotgun (WGS) entry which is preliminary data.</text>
</comment>
<gene>
    <name evidence="7 8" type="primary">ybeY</name>
    <name evidence="8" type="ORF">HKX39_07305</name>
</gene>
<feature type="binding site" evidence="7">
    <location>
        <position position="117"/>
    </location>
    <ligand>
        <name>Zn(2+)</name>
        <dbReference type="ChEBI" id="CHEBI:29105"/>
        <note>catalytic</note>
    </ligand>
</feature>
<dbReference type="Proteomes" id="UP000537862">
    <property type="component" value="Unassembled WGS sequence"/>
</dbReference>
<comment type="subcellular location">
    <subcellularLocation>
        <location evidence="7">Cytoplasm</location>
    </subcellularLocation>
</comment>
<dbReference type="AlphaFoldDB" id="A0A849P876"/>
<comment type="function">
    <text evidence="7">Single strand-specific metallo-endoribonuclease involved in late-stage 70S ribosome quality control and in maturation of the 3' terminus of the 16S rRNA.</text>
</comment>
<evidence type="ECO:0000256" key="1">
    <source>
        <dbReference type="ARBA" id="ARBA00010875"/>
    </source>
</evidence>
<dbReference type="HAMAP" id="MF_00009">
    <property type="entry name" value="Endoribonucl_YbeY"/>
    <property type="match status" value="1"/>
</dbReference>
<dbReference type="GO" id="GO:0006364">
    <property type="term" value="P:rRNA processing"/>
    <property type="evidence" value="ECO:0007669"/>
    <property type="project" value="UniProtKB-UniRule"/>
</dbReference>
<keyword evidence="4 7" id="KW-0255">Endonuclease</keyword>
<dbReference type="NCBIfam" id="TIGR00043">
    <property type="entry name" value="rRNA maturation RNase YbeY"/>
    <property type="match status" value="1"/>
</dbReference>
<accession>A0A849P876</accession>
<keyword evidence="3 7" id="KW-0479">Metal-binding</keyword>
<proteinExistence type="inferred from homology"/>
<evidence type="ECO:0000256" key="4">
    <source>
        <dbReference type="ARBA" id="ARBA00022759"/>
    </source>
</evidence>
<evidence type="ECO:0000256" key="5">
    <source>
        <dbReference type="ARBA" id="ARBA00022801"/>
    </source>
</evidence>
<dbReference type="Pfam" id="PF02130">
    <property type="entry name" value="YbeY"/>
    <property type="match status" value="1"/>
</dbReference>
<keyword evidence="9" id="KW-1185">Reference proteome</keyword>
<evidence type="ECO:0000256" key="3">
    <source>
        <dbReference type="ARBA" id="ARBA00022723"/>
    </source>
</evidence>
<evidence type="ECO:0000256" key="6">
    <source>
        <dbReference type="ARBA" id="ARBA00022833"/>
    </source>
</evidence>
<dbReference type="Gene3D" id="3.40.390.30">
    <property type="entry name" value="Metalloproteases ('zincins'), catalytic domain"/>
    <property type="match status" value="1"/>
</dbReference>
<keyword evidence="6 7" id="KW-0862">Zinc</keyword>
<dbReference type="GO" id="GO:0008270">
    <property type="term" value="F:zinc ion binding"/>
    <property type="evidence" value="ECO:0007669"/>
    <property type="project" value="UniProtKB-UniRule"/>
</dbReference>
<organism evidence="8 9">
    <name type="scientific">Pelistega suis</name>
    <dbReference type="NCBI Taxonomy" id="1631957"/>
    <lineage>
        <taxon>Bacteria</taxon>
        <taxon>Pseudomonadati</taxon>
        <taxon>Pseudomonadota</taxon>
        <taxon>Betaproteobacteria</taxon>
        <taxon>Burkholderiales</taxon>
        <taxon>Alcaligenaceae</taxon>
        <taxon>Pelistega</taxon>
    </lineage>
</organism>
<feature type="binding site" evidence="7">
    <location>
        <position position="123"/>
    </location>
    <ligand>
        <name>Zn(2+)</name>
        <dbReference type="ChEBI" id="CHEBI:29105"/>
        <note>catalytic</note>
    </ligand>
</feature>
<keyword evidence="7" id="KW-0963">Cytoplasm</keyword>
<feature type="binding site" evidence="7">
    <location>
        <position position="113"/>
    </location>
    <ligand>
        <name>Zn(2+)</name>
        <dbReference type="ChEBI" id="CHEBI:29105"/>
        <note>catalytic</note>
    </ligand>
</feature>
<keyword evidence="7" id="KW-0698">rRNA processing</keyword>
<comment type="cofactor">
    <cofactor evidence="7">
        <name>Zn(2+)</name>
        <dbReference type="ChEBI" id="CHEBI:29105"/>
    </cofactor>
    <text evidence="7">Binds 1 zinc ion.</text>
</comment>
<dbReference type="PANTHER" id="PTHR46986:SF1">
    <property type="entry name" value="ENDORIBONUCLEASE YBEY, CHLOROPLASTIC"/>
    <property type="match status" value="1"/>
</dbReference>
<name>A0A849P876_9BURK</name>
<dbReference type="GO" id="GO:0004222">
    <property type="term" value="F:metalloendopeptidase activity"/>
    <property type="evidence" value="ECO:0007669"/>
    <property type="project" value="InterPro"/>
</dbReference>
<dbReference type="GO" id="GO:0004521">
    <property type="term" value="F:RNA endonuclease activity"/>
    <property type="evidence" value="ECO:0007669"/>
    <property type="project" value="UniProtKB-UniRule"/>
</dbReference>
<dbReference type="RefSeq" id="WP_171680675.1">
    <property type="nucleotide sequence ID" value="NZ_JABGBN010000005.1"/>
</dbReference>
<dbReference type="EC" id="3.1.-.-" evidence="7"/>
<sequence>MLQFSVQYAIEVPELSRQQLRAWALRAVKAAHQDIDFEFAELTLRLVDRPEAIELNKAYRQKDYAPNVLTFEYGIDELNTVRGDIIICVPVLQQEALEQHKTLPQHAAHLLVHGVLHSLGYDHIEEDQAEEMEALETQILAEIGFPDPYKIKE</sequence>
<dbReference type="GO" id="GO:0005737">
    <property type="term" value="C:cytoplasm"/>
    <property type="evidence" value="ECO:0007669"/>
    <property type="project" value="UniProtKB-SubCell"/>
</dbReference>
<evidence type="ECO:0000256" key="2">
    <source>
        <dbReference type="ARBA" id="ARBA00022722"/>
    </source>
</evidence>
<dbReference type="InterPro" id="IPR023091">
    <property type="entry name" value="MetalPrtase_cat_dom_sf_prd"/>
</dbReference>
<comment type="similarity">
    <text evidence="1 7">Belongs to the endoribonuclease YbeY family.</text>
</comment>
<keyword evidence="5 7" id="KW-0378">Hydrolase</keyword>
<evidence type="ECO:0000313" key="9">
    <source>
        <dbReference type="Proteomes" id="UP000537862"/>
    </source>
</evidence>
<evidence type="ECO:0000256" key="7">
    <source>
        <dbReference type="HAMAP-Rule" id="MF_00009"/>
    </source>
</evidence>
<keyword evidence="7" id="KW-0690">Ribosome biogenesis</keyword>